<dbReference type="InterPro" id="IPR010910">
    <property type="entry name" value="Nitrate/nitrite_sensing_bac"/>
</dbReference>
<dbReference type="SMART" id="SM00387">
    <property type="entry name" value="HATPase_c"/>
    <property type="match status" value="1"/>
</dbReference>
<dbReference type="PROSITE" id="PS50906">
    <property type="entry name" value="NIT"/>
    <property type="match status" value="1"/>
</dbReference>
<sequence>MSPRIAVRRSLGAIRTSLVLLALVPSLTLTAVWGVTTTQVLDEGLRLRSQTGLSRSTGALGTEVTLALQHERRLSAEWLAGPDSSKAELLRQRGATDAAVKKLADRSGELKKASDRIRERMYPVTAAAESLEYYRSQVDDPSDIDPQQTLGQYTEIIGAQIDAFQELSQVDDGDLTSEAGPLVALEHAAELVSQGDAMLTLAWPNRRLSAPQSAEFARLVGARRWLVRTQITPFLTGTTKTAVRRIITSGQWRTMESVEDDIVAARGAGGRSAAGVALPDRSAQWRSALDKLSQDQSRLIRQRTAVLLDHSSGKARDLLTEAAWVSAGGLAAVLLSALLSWRITRSLSRRLRGLRQATLRLAQARLPDVVDRLNRGERIDVDAESPALDYGTDELGQVAEAFNAAQRTAVNSAVELADTRRGFQKVILGVARHSQNLVNRQLSTLDALEREHQDPAVLAGLYELDSTASQMRRYEENLVIISGGQPGRRWSEPVAVVDVLRGAVGEVAEYQRVTVHAVGDAWLAAPAVADVIHLLAELIENATVFSPAPNPVKVRTELVAKGLGVEIEDRGVGMSEEDYATWNRQLAEPPRFDVMALADDSRLGMFVVGRLAARHGIRITLRSSPFGGSTAIVLIPEDIVVRESPGGADKDTLAVPAKQAGRTLPQRRPRAACEPTAGGTAAARSPAAAPSPSEVPAASSGPAVPSAADARQDRAHVNGRAGGGNSPGEAPKPLRPPSGGPAPLPRRVPQTSLAAELREEPATAEPADAGSDSTHPAPSAEEAASSLSAFQRGTQHARDQFSSPLPAKDA</sequence>
<feature type="compositionally biased region" description="Low complexity" evidence="12">
    <location>
        <begin position="776"/>
        <end position="789"/>
    </location>
</feature>
<keyword evidence="6" id="KW-0812">Transmembrane</keyword>
<feature type="compositionally biased region" description="Pro residues" evidence="12">
    <location>
        <begin position="733"/>
        <end position="746"/>
    </location>
</feature>
<dbReference type="EC" id="2.7.13.3" evidence="3"/>
<feature type="domain" description="NIT" evidence="14">
    <location>
        <begin position="59"/>
        <end position="314"/>
    </location>
</feature>
<dbReference type="InterPro" id="IPR050980">
    <property type="entry name" value="2C_sensor_his_kinase"/>
</dbReference>
<accession>A0A917ZX21</accession>
<evidence type="ECO:0000259" key="13">
    <source>
        <dbReference type="PROSITE" id="PS50885"/>
    </source>
</evidence>
<comment type="caution">
    <text evidence="15">The sequence shown here is derived from an EMBL/GenBank/DDBJ whole genome shotgun (WGS) entry which is preliminary data.</text>
</comment>
<dbReference type="EMBL" id="BMMS01000029">
    <property type="protein sequence ID" value="GGO96557.1"/>
    <property type="molecule type" value="Genomic_DNA"/>
</dbReference>
<dbReference type="Pfam" id="PF00672">
    <property type="entry name" value="HAMP"/>
    <property type="match status" value="1"/>
</dbReference>
<dbReference type="InterPro" id="IPR013587">
    <property type="entry name" value="Nitrate/nitrite_sensing"/>
</dbReference>
<feature type="region of interest" description="Disordered" evidence="12">
    <location>
        <begin position="646"/>
        <end position="810"/>
    </location>
</feature>
<keyword evidence="10" id="KW-0472">Membrane</keyword>
<keyword evidence="9" id="KW-0067">ATP-binding</keyword>
<evidence type="ECO:0000256" key="6">
    <source>
        <dbReference type="ARBA" id="ARBA00022692"/>
    </source>
</evidence>
<evidence type="ECO:0000313" key="16">
    <source>
        <dbReference type="Proteomes" id="UP000641932"/>
    </source>
</evidence>
<dbReference type="Pfam" id="PF02518">
    <property type="entry name" value="HATPase_c"/>
    <property type="match status" value="1"/>
</dbReference>
<dbReference type="CDD" id="cd06225">
    <property type="entry name" value="HAMP"/>
    <property type="match status" value="1"/>
</dbReference>
<keyword evidence="7" id="KW-0547">Nucleotide-binding</keyword>
<feature type="domain" description="HAMP" evidence="13">
    <location>
        <begin position="345"/>
        <end position="414"/>
    </location>
</feature>
<dbReference type="PANTHER" id="PTHR44936">
    <property type="entry name" value="SENSOR PROTEIN CREC"/>
    <property type="match status" value="1"/>
</dbReference>
<dbReference type="PANTHER" id="PTHR44936:SF9">
    <property type="entry name" value="SENSOR PROTEIN CREC"/>
    <property type="match status" value="1"/>
</dbReference>
<keyword evidence="11" id="KW-0902">Two-component regulatory system</keyword>
<evidence type="ECO:0000256" key="5">
    <source>
        <dbReference type="ARBA" id="ARBA00022679"/>
    </source>
</evidence>
<protein>
    <recommendedName>
        <fullName evidence="3">histidine kinase</fullName>
        <ecNumber evidence="3">2.7.13.3</ecNumber>
    </recommendedName>
</protein>
<evidence type="ECO:0000256" key="12">
    <source>
        <dbReference type="SAM" id="MobiDB-lite"/>
    </source>
</evidence>
<organism evidence="15 16">
    <name type="scientific">Wenjunlia tyrosinilytica</name>
    <dbReference type="NCBI Taxonomy" id="1544741"/>
    <lineage>
        <taxon>Bacteria</taxon>
        <taxon>Bacillati</taxon>
        <taxon>Actinomycetota</taxon>
        <taxon>Actinomycetes</taxon>
        <taxon>Kitasatosporales</taxon>
        <taxon>Streptomycetaceae</taxon>
        <taxon>Wenjunlia</taxon>
    </lineage>
</organism>
<comment type="catalytic activity">
    <reaction evidence="1">
        <text>ATP + protein L-histidine = ADP + protein N-phospho-L-histidine.</text>
        <dbReference type="EC" id="2.7.13.3"/>
    </reaction>
</comment>
<dbReference type="Pfam" id="PF08376">
    <property type="entry name" value="NIT"/>
    <property type="match status" value="1"/>
</dbReference>
<keyword evidence="5" id="KW-0808">Transferase</keyword>
<evidence type="ECO:0000256" key="9">
    <source>
        <dbReference type="ARBA" id="ARBA00022840"/>
    </source>
</evidence>
<dbReference type="PROSITE" id="PS50885">
    <property type="entry name" value="HAMP"/>
    <property type="match status" value="1"/>
</dbReference>
<gene>
    <name evidence="15" type="ORF">GCM10012280_56320</name>
</gene>
<dbReference type="Gene3D" id="3.30.565.10">
    <property type="entry name" value="Histidine kinase-like ATPase, C-terminal domain"/>
    <property type="match status" value="1"/>
</dbReference>
<name>A0A917ZX21_9ACTN</name>
<reference evidence="15" key="2">
    <citation type="submission" date="2020-09" db="EMBL/GenBank/DDBJ databases">
        <authorList>
            <person name="Sun Q."/>
            <person name="Zhou Y."/>
        </authorList>
    </citation>
    <scope>NUCLEOTIDE SEQUENCE</scope>
    <source>
        <strain evidence="15">CGMCC 4.7201</strain>
    </source>
</reference>
<dbReference type="GO" id="GO:0000160">
    <property type="term" value="P:phosphorelay signal transduction system"/>
    <property type="evidence" value="ECO:0007669"/>
    <property type="project" value="UniProtKB-KW"/>
</dbReference>
<dbReference type="GO" id="GO:0004673">
    <property type="term" value="F:protein histidine kinase activity"/>
    <property type="evidence" value="ECO:0007669"/>
    <property type="project" value="UniProtKB-EC"/>
</dbReference>
<keyword evidence="4" id="KW-0597">Phosphoprotein</keyword>
<dbReference type="AlphaFoldDB" id="A0A917ZX21"/>
<evidence type="ECO:0000256" key="2">
    <source>
        <dbReference type="ARBA" id="ARBA00004370"/>
    </source>
</evidence>
<reference evidence="15" key="1">
    <citation type="journal article" date="2014" name="Int. J. Syst. Evol. Microbiol.">
        <title>Complete genome sequence of Corynebacterium casei LMG S-19264T (=DSM 44701T), isolated from a smear-ripened cheese.</title>
        <authorList>
            <consortium name="US DOE Joint Genome Institute (JGI-PGF)"/>
            <person name="Walter F."/>
            <person name="Albersmeier A."/>
            <person name="Kalinowski J."/>
            <person name="Ruckert C."/>
        </authorList>
    </citation>
    <scope>NUCLEOTIDE SEQUENCE</scope>
    <source>
        <strain evidence="15">CGMCC 4.7201</strain>
    </source>
</reference>
<proteinExistence type="predicted"/>
<evidence type="ECO:0000256" key="1">
    <source>
        <dbReference type="ARBA" id="ARBA00000085"/>
    </source>
</evidence>
<keyword evidence="16" id="KW-1185">Reference proteome</keyword>
<comment type="subcellular location">
    <subcellularLocation>
        <location evidence="2">Membrane</location>
    </subcellularLocation>
</comment>
<keyword evidence="10" id="KW-1133">Transmembrane helix</keyword>
<dbReference type="GO" id="GO:0016020">
    <property type="term" value="C:membrane"/>
    <property type="evidence" value="ECO:0007669"/>
    <property type="project" value="UniProtKB-SubCell"/>
</dbReference>
<dbReference type="Proteomes" id="UP000641932">
    <property type="component" value="Unassembled WGS sequence"/>
</dbReference>
<evidence type="ECO:0000256" key="11">
    <source>
        <dbReference type="ARBA" id="ARBA00023012"/>
    </source>
</evidence>
<keyword evidence="8 15" id="KW-0418">Kinase</keyword>
<dbReference type="GO" id="GO:0005524">
    <property type="term" value="F:ATP binding"/>
    <property type="evidence" value="ECO:0007669"/>
    <property type="project" value="UniProtKB-KW"/>
</dbReference>
<evidence type="ECO:0000256" key="7">
    <source>
        <dbReference type="ARBA" id="ARBA00022741"/>
    </source>
</evidence>
<evidence type="ECO:0000256" key="10">
    <source>
        <dbReference type="ARBA" id="ARBA00022989"/>
    </source>
</evidence>
<evidence type="ECO:0000256" key="4">
    <source>
        <dbReference type="ARBA" id="ARBA00022553"/>
    </source>
</evidence>
<dbReference type="InterPro" id="IPR036890">
    <property type="entry name" value="HATPase_C_sf"/>
</dbReference>
<evidence type="ECO:0000259" key="14">
    <source>
        <dbReference type="PROSITE" id="PS50906"/>
    </source>
</evidence>
<dbReference type="InterPro" id="IPR003594">
    <property type="entry name" value="HATPase_dom"/>
</dbReference>
<evidence type="ECO:0000313" key="15">
    <source>
        <dbReference type="EMBL" id="GGO96557.1"/>
    </source>
</evidence>
<evidence type="ECO:0000256" key="3">
    <source>
        <dbReference type="ARBA" id="ARBA00012438"/>
    </source>
</evidence>
<dbReference type="RefSeq" id="WP_189134628.1">
    <property type="nucleotide sequence ID" value="NZ_BMMS01000029.1"/>
</dbReference>
<dbReference type="SUPFAM" id="SSF55874">
    <property type="entry name" value="ATPase domain of HSP90 chaperone/DNA topoisomerase II/histidine kinase"/>
    <property type="match status" value="1"/>
</dbReference>
<evidence type="ECO:0000256" key="8">
    <source>
        <dbReference type="ARBA" id="ARBA00022777"/>
    </source>
</evidence>
<dbReference type="InterPro" id="IPR003660">
    <property type="entry name" value="HAMP_dom"/>
</dbReference>
<dbReference type="Gene3D" id="6.10.340.10">
    <property type="match status" value="1"/>
</dbReference>
<feature type="compositionally biased region" description="Low complexity" evidence="12">
    <location>
        <begin position="675"/>
        <end position="709"/>
    </location>
</feature>